<name>F3PSW3_9BACE</name>
<keyword evidence="2" id="KW-1185">Reference proteome</keyword>
<evidence type="ECO:0000313" key="2">
    <source>
        <dbReference type="Proteomes" id="UP000003416"/>
    </source>
</evidence>
<accession>F3PSW3</accession>
<gene>
    <name evidence="1" type="ORF">HMPREF9446_01825</name>
</gene>
<evidence type="ECO:0000313" key="1">
    <source>
        <dbReference type="EMBL" id="EGF57223.1"/>
    </source>
</evidence>
<protein>
    <submittedName>
        <fullName evidence="1">Uncharacterized protein</fullName>
    </submittedName>
</protein>
<dbReference type="HOGENOM" id="CLU_3114528_0_0_10"/>
<organism evidence="1 2">
    <name type="scientific">Bacteroides fluxus YIT 12057</name>
    <dbReference type="NCBI Taxonomy" id="763034"/>
    <lineage>
        <taxon>Bacteria</taxon>
        <taxon>Pseudomonadati</taxon>
        <taxon>Bacteroidota</taxon>
        <taxon>Bacteroidia</taxon>
        <taxon>Bacteroidales</taxon>
        <taxon>Bacteroidaceae</taxon>
        <taxon>Bacteroides</taxon>
    </lineage>
</organism>
<dbReference type="AlphaFoldDB" id="F3PSW3"/>
<dbReference type="STRING" id="763034.HMPREF9446_01825"/>
<dbReference type="Proteomes" id="UP000003416">
    <property type="component" value="Unassembled WGS sequence"/>
</dbReference>
<sequence>MLLFCVPFGYLLFFFECRQALGIIEQFSTYIVSLGRFYIYLSRNFKHNEL</sequence>
<dbReference type="EMBL" id="AFBN01000033">
    <property type="protein sequence ID" value="EGF57223.1"/>
    <property type="molecule type" value="Genomic_DNA"/>
</dbReference>
<proteinExistence type="predicted"/>
<comment type="caution">
    <text evidence="1">The sequence shown here is derived from an EMBL/GenBank/DDBJ whole genome shotgun (WGS) entry which is preliminary data.</text>
</comment>
<reference evidence="1 2" key="1">
    <citation type="submission" date="2011-02" db="EMBL/GenBank/DDBJ databases">
        <authorList>
            <person name="Weinstock G."/>
            <person name="Sodergren E."/>
            <person name="Clifton S."/>
            <person name="Fulton L."/>
            <person name="Fulton B."/>
            <person name="Courtney L."/>
            <person name="Fronick C."/>
            <person name="Harrison M."/>
            <person name="Strong C."/>
            <person name="Farmer C."/>
            <person name="Delahaunty K."/>
            <person name="Markovic C."/>
            <person name="Hall O."/>
            <person name="Minx P."/>
            <person name="Tomlinson C."/>
            <person name="Mitreva M."/>
            <person name="Hou S."/>
            <person name="Chen J."/>
            <person name="Wollam A."/>
            <person name="Pepin K.H."/>
            <person name="Johnson M."/>
            <person name="Bhonagiri V."/>
            <person name="Zhang X."/>
            <person name="Suruliraj S."/>
            <person name="Warren W."/>
            <person name="Chinwalla A."/>
            <person name="Mardis E.R."/>
            <person name="Wilson R.K."/>
        </authorList>
    </citation>
    <scope>NUCLEOTIDE SEQUENCE [LARGE SCALE GENOMIC DNA]</scope>
    <source>
        <strain evidence="1 2">YIT 12057</strain>
    </source>
</reference>